<keyword evidence="2" id="KW-1185">Reference proteome</keyword>
<proteinExistence type="predicted"/>
<organism evidence="1 2">
    <name type="scientific">Batillaria attramentaria</name>
    <dbReference type="NCBI Taxonomy" id="370345"/>
    <lineage>
        <taxon>Eukaryota</taxon>
        <taxon>Metazoa</taxon>
        <taxon>Spiralia</taxon>
        <taxon>Lophotrochozoa</taxon>
        <taxon>Mollusca</taxon>
        <taxon>Gastropoda</taxon>
        <taxon>Caenogastropoda</taxon>
        <taxon>Sorbeoconcha</taxon>
        <taxon>Cerithioidea</taxon>
        <taxon>Batillariidae</taxon>
        <taxon>Batillaria</taxon>
    </lineage>
</organism>
<comment type="caution">
    <text evidence="1">The sequence shown here is derived from an EMBL/GenBank/DDBJ whole genome shotgun (WGS) entry which is preliminary data.</text>
</comment>
<feature type="non-terminal residue" evidence="1">
    <location>
        <position position="1"/>
    </location>
</feature>
<dbReference type="Proteomes" id="UP001519460">
    <property type="component" value="Unassembled WGS sequence"/>
</dbReference>
<evidence type="ECO:0000313" key="2">
    <source>
        <dbReference type="Proteomes" id="UP001519460"/>
    </source>
</evidence>
<reference evidence="1 2" key="1">
    <citation type="journal article" date="2023" name="Sci. Data">
        <title>Genome assembly of the Korean intertidal mud-creeper Batillaria attramentaria.</title>
        <authorList>
            <person name="Patra A.K."/>
            <person name="Ho P.T."/>
            <person name="Jun S."/>
            <person name="Lee S.J."/>
            <person name="Kim Y."/>
            <person name="Won Y.J."/>
        </authorList>
    </citation>
    <scope>NUCLEOTIDE SEQUENCE [LARGE SCALE GENOMIC DNA]</scope>
    <source>
        <strain evidence="1">Wonlab-2016</strain>
    </source>
</reference>
<evidence type="ECO:0000313" key="1">
    <source>
        <dbReference type="EMBL" id="KAK7485580.1"/>
    </source>
</evidence>
<name>A0ABD0KEN4_9CAEN</name>
<sequence>TKKTFFLASPYLGWNNKDNCSQAFTVQLSSLREPFEINCVMGDITFRCDVVVLSSFSTRKLTMGKECVVSGTMT</sequence>
<gene>
    <name evidence="1" type="ORF">BaRGS_00023155</name>
</gene>
<protein>
    <submittedName>
        <fullName evidence="1">Uncharacterized protein</fullName>
    </submittedName>
</protein>
<dbReference type="EMBL" id="JACVVK020000192">
    <property type="protein sequence ID" value="KAK7485580.1"/>
    <property type="molecule type" value="Genomic_DNA"/>
</dbReference>
<accession>A0ABD0KEN4</accession>
<dbReference type="AlphaFoldDB" id="A0ABD0KEN4"/>